<keyword evidence="6" id="KW-0411">Iron-sulfur</keyword>
<organism evidence="8 9">
    <name type="scientific">Pseudomonas lutea</name>
    <dbReference type="NCBI Taxonomy" id="243924"/>
    <lineage>
        <taxon>Bacteria</taxon>
        <taxon>Pseudomonadati</taxon>
        <taxon>Pseudomonadota</taxon>
        <taxon>Gammaproteobacteria</taxon>
        <taxon>Pseudomonadales</taxon>
        <taxon>Pseudomonadaceae</taxon>
        <taxon>Pseudomonas</taxon>
    </lineage>
</organism>
<protein>
    <submittedName>
        <fullName evidence="8">Aromatic ring-hydroxylating dioxygenase subunit alpha</fullName>
    </submittedName>
</protein>
<gene>
    <name evidence="8" type="ORF">IFT62_04300</name>
</gene>
<dbReference type="CDD" id="cd03469">
    <property type="entry name" value="Rieske_RO_Alpha_N"/>
    <property type="match status" value="1"/>
</dbReference>
<dbReference type="EMBL" id="JACYNP010000002">
    <property type="protein sequence ID" value="MBD8120427.1"/>
    <property type="molecule type" value="Genomic_DNA"/>
</dbReference>
<dbReference type="SUPFAM" id="SSF55961">
    <property type="entry name" value="Bet v1-like"/>
    <property type="match status" value="1"/>
</dbReference>
<dbReference type="PANTHER" id="PTHR43756:SF5">
    <property type="entry name" value="CHOLINE MONOOXYGENASE, CHLOROPLASTIC"/>
    <property type="match status" value="1"/>
</dbReference>
<keyword evidence="2" id="KW-0001">2Fe-2S</keyword>
<dbReference type="InterPro" id="IPR017941">
    <property type="entry name" value="Rieske_2Fe-2S"/>
</dbReference>
<keyword evidence="9" id="KW-1185">Reference proteome</keyword>
<reference evidence="8 9" key="1">
    <citation type="journal article" date="2020" name="FEMS Microbiol. Ecol.">
        <title>Temporal dynamics of bacterial communities during seed development and maturation.</title>
        <authorList>
            <person name="Chesneau G."/>
            <person name="Torres-Cortes G."/>
            <person name="Briand M."/>
            <person name="Darrasse A."/>
            <person name="Preveaux A."/>
            <person name="Marais C."/>
            <person name="Jacques M.A."/>
            <person name="Shade A."/>
            <person name="Barret M."/>
        </authorList>
    </citation>
    <scope>NUCLEOTIDE SEQUENCE [LARGE SCALE GENOMIC DNA]</scope>
    <source>
        <strain evidence="8 9">CFBP13723</strain>
    </source>
</reference>
<dbReference type="Proteomes" id="UP000625247">
    <property type="component" value="Unassembled WGS sequence"/>
</dbReference>
<dbReference type="Pfam" id="PF00848">
    <property type="entry name" value="Ring_hydroxyl_A"/>
    <property type="match status" value="1"/>
</dbReference>
<evidence type="ECO:0000256" key="4">
    <source>
        <dbReference type="ARBA" id="ARBA00023002"/>
    </source>
</evidence>
<dbReference type="InterPro" id="IPR001663">
    <property type="entry name" value="Rng_hydr_dOase-A"/>
</dbReference>
<proteinExistence type="predicted"/>
<dbReference type="Gene3D" id="2.102.10.10">
    <property type="entry name" value="Rieske [2Fe-2S] iron-sulphur domain"/>
    <property type="match status" value="1"/>
</dbReference>
<evidence type="ECO:0000256" key="2">
    <source>
        <dbReference type="ARBA" id="ARBA00022714"/>
    </source>
</evidence>
<evidence type="ECO:0000256" key="3">
    <source>
        <dbReference type="ARBA" id="ARBA00022723"/>
    </source>
</evidence>
<dbReference type="PANTHER" id="PTHR43756">
    <property type="entry name" value="CHOLINE MONOOXYGENASE, CHLOROPLASTIC"/>
    <property type="match status" value="1"/>
</dbReference>
<dbReference type="Gene3D" id="3.90.380.10">
    <property type="entry name" value="Naphthalene 1,2-dioxygenase Alpha Subunit, Chain A, domain 1"/>
    <property type="match status" value="1"/>
</dbReference>
<dbReference type="InterPro" id="IPR036922">
    <property type="entry name" value="Rieske_2Fe-2S_sf"/>
</dbReference>
<evidence type="ECO:0000256" key="6">
    <source>
        <dbReference type="ARBA" id="ARBA00023014"/>
    </source>
</evidence>
<evidence type="ECO:0000256" key="5">
    <source>
        <dbReference type="ARBA" id="ARBA00023004"/>
    </source>
</evidence>
<comment type="cofactor">
    <cofactor evidence="1">
        <name>Fe cation</name>
        <dbReference type="ChEBI" id="CHEBI:24875"/>
    </cofactor>
</comment>
<keyword evidence="5" id="KW-0408">Iron</keyword>
<dbReference type="GO" id="GO:0051213">
    <property type="term" value="F:dioxygenase activity"/>
    <property type="evidence" value="ECO:0007669"/>
    <property type="project" value="UniProtKB-KW"/>
</dbReference>
<evidence type="ECO:0000256" key="1">
    <source>
        <dbReference type="ARBA" id="ARBA00001962"/>
    </source>
</evidence>
<dbReference type="PRINTS" id="PR00090">
    <property type="entry name" value="RNGDIOXGNASE"/>
</dbReference>
<evidence type="ECO:0000313" key="8">
    <source>
        <dbReference type="EMBL" id="MBD8120427.1"/>
    </source>
</evidence>
<comment type="caution">
    <text evidence="8">The sequence shown here is derived from an EMBL/GenBank/DDBJ whole genome shotgun (WGS) entry which is preliminary data.</text>
</comment>
<name>A0ABR9A313_9PSED</name>
<dbReference type="PROSITE" id="PS51296">
    <property type="entry name" value="RIESKE"/>
    <property type="match status" value="1"/>
</dbReference>
<keyword evidence="4" id="KW-0560">Oxidoreductase</keyword>
<dbReference type="InterPro" id="IPR015879">
    <property type="entry name" value="Ring_hydroxy_dOase_asu_C_dom"/>
</dbReference>
<dbReference type="CDD" id="cd08884">
    <property type="entry name" value="RHO_alpha_C_GbcA-like"/>
    <property type="match status" value="1"/>
</dbReference>
<feature type="domain" description="Rieske" evidence="7">
    <location>
        <begin position="43"/>
        <end position="149"/>
    </location>
</feature>
<sequence length="412" mass="46200">MDTKSSVAKLIAQRKPRHALPRELYSNPEVYRQDLEQIWHKDWVFAGHTFELGKSGQYLTLQIGEYPVAVVRGADGEIRAFHNSCRHRGSKVCPEAHGKVAKLVCPYHKWTFELDGRLLFAGNMGQDFDKSQYGLKPAHCEIVNSYIYVCVADVAPDFSVFRQAVSPFIAPHNLDDCKVAFESNLIEKGNWKLVFENNRECYHCDGSHPELLKSYVENLSVAGVGGGDDPELTRHWDRCEAAGLPSRLMMDADGRFRMTRIPLSAGAVSYTMDGKPGVSVRLDDSGQPDIGALLYFNYPSTWNHVLGDHALSFRVLPIGPNETLVTTKWLVKKTAQEGVDYDLDRLTKVWIATNDQDRVLVENAQVGVNSPAYEPGPFSDIAENGVCQFDDWYCDIMQQRLSGNRVLLKSVG</sequence>
<accession>A0ABR9A313</accession>
<dbReference type="Pfam" id="PF00355">
    <property type="entry name" value="Rieske"/>
    <property type="match status" value="1"/>
</dbReference>
<keyword evidence="8" id="KW-0223">Dioxygenase</keyword>
<dbReference type="RefSeq" id="WP_191943174.1">
    <property type="nucleotide sequence ID" value="NZ_JACYNP010000002.1"/>
</dbReference>
<keyword evidence="3" id="KW-0479">Metal-binding</keyword>
<dbReference type="SUPFAM" id="SSF50022">
    <property type="entry name" value="ISP domain"/>
    <property type="match status" value="1"/>
</dbReference>
<evidence type="ECO:0000313" key="9">
    <source>
        <dbReference type="Proteomes" id="UP000625247"/>
    </source>
</evidence>
<evidence type="ECO:0000259" key="7">
    <source>
        <dbReference type="PROSITE" id="PS51296"/>
    </source>
</evidence>